<accession>A0ABR7CPH4</accession>
<protein>
    <recommendedName>
        <fullName evidence="3">Outer membrane protein assembly factor</fullName>
    </recommendedName>
</protein>
<dbReference type="EMBL" id="JACOOK010000006">
    <property type="protein sequence ID" value="MBC5617442.1"/>
    <property type="molecule type" value="Genomic_DNA"/>
</dbReference>
<organism evidence="1 2">
    <name type="scientific">Alistipes hominis</name>
    <dbReference type="NCBI Taxonomy" id="2763015"/>
    <lineage>
        <taxon>Bacteria</taxon>
        <taxon>Pseudomonadati</taxon>
        <taxon>Bacteroidota</taxon>
        <taxon>Bacteroidia</taxon>
        <taxon>Bacteroidales</taxon>
        <taxon>Rikenellaceae</taxon>
        <taxon>Alistipes</taxon>
    </lineage>
</organism>
<reference evidence="1 2" key="1">
    <citation type="submission" date="2020-08" db="EMBL/GenBank/DDBJ databases">
        <title>Genome public.</title>
        <authorList>
            <person name="Liu C."/>
            <person name="Sun Q."/>
        </authorList>
    </citation>
    <scope>NUCLEOTIDE SEQUENCE [LARGE SCALE GENOMIC DNA]</scope>
    <source>
        <strain evidence="1 2">New-7</strain>
    </source>
</reference>
<dbReference type="RefSeq" id="WP_118457413.1">
    <property type="nucleotide sequence ID" value="NZ_JACOOK010000006.1"/>
</dbReference>
<evidence type="ECO:0000313" key="1">
    <source>
        <dbReference type="EMBL" id="MBC5617442.1"/>
    </source>
</evidence>
<sequence>MNVRIAVICVTVLVLSLRAQGRPDVGRPSKDTLPAREKKTGRFSRLLYQTISVTPRDKEAEMRAAKADQEYFEQFAGKKIGDIRIVRENVFNPHSKVWGERKTNAMHRITQESKIRRDLFIKPGDRFDPLLVTNNRQLIRSRSYIADANIRVIPATPDSSVVDLIVTTRDRWTIGIDLNSQSDGNTYFELYDDNILGWGNKLSVKTYFNWKNWSYGGNLFEYENPNILGSFVEGRIIAGKGFNYSDYGAEFKKEFIRPSDYTLGGYGYYRREPIDIDPLDSTINTSLAKWGVWGGKSFYIKNLKSSFFITAHYNTVLHRERPEVSQSLNPYFHNENLVLFNTGFYKEQFRTSSLIYGYGVNEDIPYGYQFSLTGGPSWGEFGNRWYLGGKFSAGNFTSFGYLRWSFALGSYLNNRDGRFYRTALVSNLNWFSNLMGKGRYRVRQFIDVNLTRGWNRMDGYRESFGFEDNAELRGLGEEIYGNNRLVVNSETVVFTPWHLYQFRFALYGFADLGILGYNGNLFKNGFYSTIGIGVRIKNEHLIFRTINIRLGFAVGRTGLLNANYFHINTEDKRQPIRYRPQKATVTDYEDNTWYGWD</sequence>
<name>A0ABR7CPH4_9BACT</name>
<evidence type="ECO:0008006" key="3">
    <source>
        <dbReference type="Google" id="ProtNLM"/>
    </source>
</evidence>
<dbReference type="Proteomes" id="UP000636891">
    <property type="component" value="Unassembled WGS sequence"/>
</dbReference>
<proteinExistence type="predicted"/>
<keyword evidence="2" id="KW-1185">Reference proteome</keyword>
<gene>
    <name evidence="1" type="ORF">H8S08_10505</name>
</gene>
<dbReference type="Gene3D" id="3.10.20.310">
    <property type="entry name" value="membrane protein fhac"/>
    <property type="match status" value="1"/>
</dbReference>
<comment type="caution">
    <text evidence="1">The sequence shown here is derived from an EMBL/GenBank/DDBJ whole genome shotgun (WGS) entry which is preliminary data.</text>
</comment>
<evidence type="ECO:0000313" key="2">
    <source>
        <dbReference type="Proteomes" id="UP000636891"/>
    </source>
</evidence>